<accession>A0A538T0U4</accession>
<evidence type="ECO:0000313" key="3">
    <source>
        <dbReference type="Proteomes" id="UP000316852"/>
    </source>
</evidence>
<feature type="transmembrane region" description="Helical" evidence="1">
    <location>
        <begin position="236"/>
        <end position="260"/>
    </location>
</feature>
<comment type="caution">
    <text evidence="2">The sequence shown here is derived from an EMBL/GenBank/DDBJ whole genome shotgun (WGS) entry which is preliminary data.</text>
</comment>
<keyword evidence="1" id="KW-1133">Transmembrane helix</keyword>
<feature type="transmembrane region" description="Helical" evidence="1">
    <location>
        <begin position="345"/>
        <end position="366"/>
    </location>
</feature>
<sequence length="451" mass="48834">MNRHRWVLLSLGALIVTSSASIAMLGDLGERTRTMLLLWGAAHAAYLAAARWVLRTAPAGAEPGAASRAPRASGLPIVLAVGLLARASIIPAPPTLSEDVYRYLWDGRLVAHGVNPFPHAPSDPALERYHSELIHHLNHAGVPTIYPPAAQILFGAVALVSATPLAWKLALLLLESILLYALLDLLRRRGLPSERLLLYYWNPLVLVESFGSGHVDLAAAAFLVTMVSLYERKRAAWAGLSFALAVLTKYVPGLILPWLIRRRAWLLLGVAAVAAALLAAPFLGAGPALATGLRTYARHWEFNGALFHLLRETIDSEIRIRRILAGAGIAATLAIAWRARSASGAAFASMVAFLLLSPTVFPWYAVPVVAFLPLHADWGMLAFSGLLALSYVPLPLYRGTGVWTLPGWVLWVEYGGLVGAWALAAAWRLVRAGRKRDQDRARAWTSESTPT</sequence>
<keyword evidence="1" id="KW-0472">Membrane</keyword>
<feature type="transmembrane region" description="Helical" evidence="1">
    <location>
        <begin position="320"/>
        <end position="339"/>
    </location>
</feature>
<evidence type="ECO:0000256" key="1">
    <source>
        <dbReference type="SAM" id="Phobius"/>
    </source>
</evidence>
<organism evidence="2 3">
    <name type="scientific">Eiseniibacteriota bacterium</name>
    <dbReference type="NCBI Taxonomy" id="2212470"/>
    <lineage>
        <taxon>Bacteria</taxon>
        <taxon>Candidatus Eiseniibacteriota</taxon>
    </lineage>
</organism>
<feature type="transmembrane region" description="Helical" evidence="1">
    <location>
        <begin position="266"/>
        <end position="290"/>
    </location>
</feature>
<feature type="transmembrane region" description="Helical" evidence="1">
    <location>
        <begin position="198"/>
        <end position="224"/>
    </location>
</feature>
<feature type="transmembrane region" description="Helical" evidence="1">
    <location>
        <begin position="75"/>
        <end position="93"/>
    </location>
</feature>
<proteinExistence type="predicted"/>
<dbReference type="Proteomes" id="UP000316852">
    <property type="component" value="Unassembled WGS sequence"/>
</dbReference>
<dbReference type="EMBL" id="VBOW01000067">
    <property type="protein sequence ID" value="TMQ57253.1"/>
    <property type="molecule type" value="Genomic_DNA"/>
</dbReference>
<dbReference type="GO" id="GO:0016758">
    <property type="term" value="F:hexosyltransferase activity"/>
    <property type="evidence" value="ECO:0007669"/>
    <property type="project" value="InterPro"/>
</dbReference>
<feature type="transmembrane region" description="Helical" evidence="1">
    <location>
        <begin position="408"/>
        <end position="430"/>
    </location>
</feature>
<feature type="transmembrane region" description="Helical" evidence="1">
    <location>
        <begin position="169"/>
        <end position="186"/>
    </location>
</feature>
<gene>
    <name evidence="2" type="ORF">E6K76_10940</name>
</gene>
<dbReference type="AlphaFoldDB" id="A0A538T0U4"/>
<protein>
    <submittedName>
        <fullName evidence="2">DUF2029 domain-containing protein</fullName>
    </submittedName>
</protein>
<feature type="transmembrane region" description="Helical" evidence="1">
    <location>
        <begin position="36"/>
        <end position="54"/>
    </location>
</feature>
<keyword evidence="1" id="KW-0812">Transmembrane</keyword>
<dbReference type="Pfam" id="PF26314">
    <property type="entry name" value="MptA_B_family"/>
    <property type="match status" value="1"/>
</dbReference>
<evidence type="ECO:0000313" key="2">
    <source>
        <dbReference type="EMBL" id="TMQ57253.1"/>
    </source>
</evidence>
<dbReference type="GO" id="GO:0005886">
    <property type="term" value="C:plasma membrane"/>
    <property type="evidence" value="ECO:0007669"/>
    <property type="project" value="UniProtKB-SubCell"/>
</dbReference>
<name>A0A538T0U4_UNCEI</name>
<reference evidence="2 3" key="1">
    <citation type="journal article" date="2019" name="Nat. Microbiol.">
        <title>Mediterranean grassland soil C-N compound turnover is dependent on rainfall and depth, and is mediated by genomically divergent microorganisms.</title>
        <authorList>
            <person name="Diamond S."/>
            <person name="Andeer P.F."/>
            <person name="Li Z."/>
            <person name="Crits-Christoph A."/>
            <person name="Burstein D."/>
            <person name="Anantharaman K."/>
            <person name="Lane K.R."/>
            <person name="Thomas B.C."/>
            <person name="Pan C."/>
            <person name="Northen T.R."/>
            <person name="Banfield J.F."/>
        </authorList>
    </citation>
    <scope>NUCLEOTIDE SEQUENCE [LARGE SCALE GENOMIC DNA]</scope>
    <source>
        <strain evidence="2">WS_6</strain>
    </source>
</reference>